<dbReference type="SUPFAM" id="SSF52949">
    <property type="entry name" value="Macro domain-like"/>
    <property type="match status" value="1"/>
</dbReference>
<evidence type="ECO:0000313" key="4">
    <source>
        <dbReference type="WBParaSite" id="PSAMB.scaffold8048size6704.g30881.t1"/>
    </source>
</evidence>
<proteinExistence type="predicted"/>
<feature type="compositionally biased region" description="Polar residues" evidence="1">
    <location>
        <begin position="255"/>
        <end position="265"/>
    </location>
</feature>
<reference evidence="4" key="1">
    <citation type="submission" date="2022-11" db="UniProtKB">
        <authorList>
            <consortium name="WormBaseParasite"/>
        </authorList>
    </citation>
    <scope>IDENTIFICATION</scope>
</reference>
<name>A0A914XDV7_9BILA</name>
<feature type="compositionally biased region" description="Acidic residues" evidence="1">
    <location>
        <begin position="276"/>
        <end position="302"/>
    </location>
</feature>
<dbReference type="InterPro" id="IPR043472">
    <property type="entry name" value="Macro_dom-like"/>
</dbReference>
<dbReference type="WBParaSite" id="PSAMB.scaffold8048size6704.g30881.t1">
    <property type="protein sequence ID" value="PSAMB.scaffold8048size6704.g30881.t1"/>
    <property type="gene ID" value="PSAMB.scaffold8048size6704.g30881"/>
</dbReference>
<dbReference type="Pfam" id="PF01661">
    <property type="entry name" value="Macro"/>
    <property type="match status" value="1"/>
</dbReference>
<dbReference type="PROSITE" id="PS51154">
    <property type="entry name" value="MACRO"/>
    <property type="match status" value="1"/>
</dbReference>
<dbReference type="PANTHER" id="PTHR11106:SF111">
    <property type="entry name" value="MACRO DOMAIN-CONTAINING PROTEIN"/>
    <property type="match status" value="1"/>
</dbReference>
<protein>
    <submittedName>
        <fullName evidence="4">Macro domain-containing protein</fullName>
    </submittedName>
</protein>
<feature type="region of interest" description="Disordered" evidence="1">
    <location>
        <begin position="255"/>
        <end position="302"/>
    </location>
</feature>
<organism evidence="3 4">
    <name type="scientific">Plectus sambesii</name>
    <dbReference type="NCBI Taxonomy" id="2011161"/>
    <lineage>
        <taxon>Eukaryota</taxon>
        <taxon>Metazoa</taxon>
        <taxon>Ecdysozoa</taxon>
        <taxon>Nematoda</taxon>
        <taxon>Chromadorea</taxon>
        <taxon>Plectida</taxon>
        <taxon>Plectina</taxon>
        <taxon>Plectoidea</taxon>
        <taxon>Plectidae</taxon>
        <taxon>Plectus</taxon>
    </lineage>
</organism>
<evidence type="ECO:0000313" key="3">
    <source>
        <dbReference type="Proteomes" id="UP000887566"/>
    </source>
</evidence>
<accession>A0A914XDV7</accession>
<dbReference type="Proteomes" id="UP000887566">
    <property type="component" value="Unplaced"/>
</dbReference>
<evidence type="ECO:0000259" key="2">
    <source>
        <dbReference type="PROSITE" id="PS51154"/>
    </source>
</evidence>
<dbReference type="AlphaFoldDB" id="A0A914XDV7"/>
<feature type="compositionally biased region" description="Basic and acidic residues" evidence="1">
    <location>
        <begin position="266"/>
        <end position="275"/>
    </location>
</feature>
<dbReference type="PANTHER" id="PTHR11106">
    <property type="entry name" value="GANGLIOSIDE INDUCED DIFFERENTIATION ASSOCIATED PROTEIN 2-RELATED"/>
    <property type="match status" value="1"/>
</dbReference>
<dbReference type="Gene3D" id="3.40.220.10">
    <property type="entry name" value="Leucine Aminopeptidase, subunit E, domain 1"/>
    <property type="match status" value="1"/>
</dbReference>
<feature type="domain" description="Macro" evidence="2">
    <location>
        <begin position="32"/>
        <end position="224"/>
    </location>
</feature>
<evidence type="ECO:0000256" key="1">
    <source>
        <dbReference type="SAM" id="MobiDB-lite"/>
    </source>
</evidence>
<dbReference type="SMART" id="SM00506">
    <property type="entry name" value="A1pp"/>
    <property type="match status" value="1"/>
</dbReference>
<dbReference type="InterPro" id="IPR002589">
    <property type="entry name" value="Macro_dom"/>
</dbReference>
<keyword evidence="3" id="KW-1185">Reference proteome</keyword>
<sequence length="341" mass="37328">MVSKSKRHHTSSLTTASKNRRVEGGVKMSWKKGKKSVLTSPKLTVEVYQGDLTLENTAAIVSTSNRRLKHEIGVAFALALAAGPELQAESDEWVSANGWLEVSEVAVTGAGLLAGRGVSHILHTVSPCFEDDAVGDETLAEQQLRVVYANCLHNAKALSLASIAFPGLSTGMLRVPAKVSAKAAIGALLEAAQADELGDINLVRFVDLAESTVKAFARELFDNRSMLSRHEWSIEEKEDNCPTLAAISSSTQKGLSFRATRSSTKNKNDENRNDLTEGDVSDEEGEEVEEEEIEEGEEVEEKELDEYFNTAVNDSSNNRSFIFLFGHLKESKCCFVYRARR</sequence>